<comment type="caution">
    <text evidence="1">The sequence shown here is derived from an EMBL/GenBank/DDBJ whole genome shotgun (WGS) entry which is preliminary data.</text>
</comment>
<evidence type="ECO:0000313" key="2">
    <source>
        <dbReference type="Proteomes" id="UP000533080"/>
    </source>
</evidence>
<dbReference type="Proteomes" id="UP000533080">
    <property type="component" value="Unassembled WGS sequence"/>
</dbReference>
<sequence length="174" mass="18428">MCCPSSSPRTRLPRTTSESIQMNRILSLLVISLVTAPLASFAAPPSQPAKKEVPARQGKLVFVATTGLEDLGTLSSSLRHVKNAKESGYLSDVVWLTYGRAVVALDPTVKAVPAEVREAAQAAKAAGVRLVACGTALKKFGIDPKALQPQADVVDDGVAELSRLVAEGYQVIRY</sequence>
<dbReference type="AlphaFoldDB" id="A0A7Y4IFI4"/>
<organism evidence="1 2">
    <name type="scientific">Myxococcus xanthus</name>
    <dbReference type="NCBI Taxonomy" id="34"/>
    <lineage>
        <taxon>Bacteria</taxon>
        <taxon>Pseudomonadati</taxon>
        <taxon>Myxococcota</taxon>
        <taxon>Myxococcia</taxon>
        <taxon>Myxococcales</taxon>
        <taxon>Cystobacterineae</taxon>
        <taxon>Myxococcaceae</taxon>
        <taxon>Myxococcus</taxon>
    </lineage>
</organism>
<dbReference type="Pfam" id="PF02635">
    <property type="entry name" value="DsrE"/>
    <property type="match status" value="1"/>
</dbReference>
<accession>A0A7Y4IFI4</accession>
<dbReference type="EMBL" id="JABFNT010000020">
    <property type="protein sequence ID" value="NOJ78316.1"/>
    <property type="molecule type" value="Genomic_DNA"/>
</dbReference>
<evidence type="ECO:0000313" key="1">
    <source>
        <dbReference type="EMBL" id="NOJ78316.1"/>
    </source>
</evidence>
<reference evidence="1 2" key="1">
    <citation type="submission" date="2020-05" db="EMBL/GenBank/DDBJ databases">
        <authorList>
            <person name="Whitworth D."/>
        </authorList>
    </citation>
    <scope>NUCLEOTIDE SEQUENCE [LARGE SCALE GENOMIC DNA]</scope>
    <source>
        <strain evidence="1 2">AM005</strain>
    </source>
</reference>
<protein>
    <submittedName>
        <fullName evidence="1">DsrE family protein</fullName>
    </submittedName>
</protein>
<proteinExistence type="predicted"/>
<dbReference type="InterPro" id="IPR027396">
    <property type="entry name" value="DsrEFH-like"/>
</dbReference>
<dbReference type="InterPro" id="IPR003787">
    <property type="entry name" value="Sulphur_relay_DsrE/F-like"/>
</dbReference>
<dbReference type="SUPFAM" id="SSF75169">
    <property type="entry name" value="DsrEFH-like"/>
    <property type="match status" value="1"/>
</dbReference>
<dbReference type="Gene3D" id="3.40.1260.10">
    <property type="entry name" value="DsrEFH-like"/>
    <property type="match status" value="1"/>
</dbReference>
<name>A0A7Y4IFI4_MYXXA</name>
<gene>
    <name evidence="1" type="ORF">HNV28_08170</name>
</gene>